<reference evidence="2 3" key="1">
    <citation type="submission" date="2019-04" db="EMBL/GenBank/DDBJ databases">
        <title>An improved genome assembly and genetic linkage map for asparagus bean, Vigna unguiculata ssp. sesquipedialis.</title>
        <authorList>
            <person name="Xia Q."/>
            <person name="Zhang R."/>
            <person name="Dong Y."/>
        </authorList>
    </citation>
    <scope>NUCLEOTIDE SEQUENCE [LARGE SCALE GENOMIC DNA]</scope>
    <source>
        <tissue evidence="2">Leaf</tissue>
    </source>
</reference>
<dbReference type="EMBL" id="CP039348">
    <property type="protein sequence ID" value="QCD89275.1"/>
    <property type="molecule type" value="Genomic_DNA"/>
</dbReference>
<keyword evidence="3" id="KW-1185">Reference proteome</keyword>
<keyword evidence="1" id="KW-0472">Membrane</keyword>
<sequence length="71" mass="7203">MAALSVNDDKTAKTDWVTTANGSVQWNLRNPIAVAGATVAGAAVAGAAVVSAAVVSCRDHDAFLSCGRKWS</sequence>
<organism evidence="2 3">
    <name type="scientific">Vigna unguiculata</name>
    <name type="common">Cowpea</name>
    <dbReference type="NCBI Taxonomy" id="3917"/>
    <lineage>
        <taxon>Eukaryota</taxon>
        <taxon>Viridiplantae</taxon>
        <taxon>Streptophyta</taxon>
        <taxon>Embryophyta</taxon>
        <taxon>Tracheophyta</taxon>
        <taxon>Spermatophyta</taxon>
        <taxon>Magnoliopsida</taxon>
        <taxon>eudicotyledons</taxon>
        <taxon>Gunneridae</taxon>
        <taxon>Pentapetalae</taxon>
        <taxon>rosids</taxon>
        <taxon>fabids</taxon>
        <taxon>Fabales</taxon>
        <taxon>Fabaceae</taxon>
        <taxon>Papilionoideae</taxon>
        <taxon>50 kb inversion clade</taxon>
        <taxon>NPAAA clade</taxon>
        <taxon>indigoferoid/millettioid clade</taxon>
        <taxon>Phaseoleae</taxon>
        <taxon>Vigna</taxon>
    </lineage>
</organism>
<evidence type="ECO:0000313" key="3">
    <source>
        <dbReference type="Proteomes" id="UP000501690"/>
    </source>
</evidence>
<feature type="transmembrane region" description="Helical" evidence="1">
    <location>
        <begin position="32"/>
        <end position="55"/>
    </location>
</feature>
<keyword evidence="1" id="KW-0812">Transmembrane</keyword>
<name>A0A4D6LLT6_VIGUN</name>
<evidence type="ECO:0000313" key="2">
    <source>
        <dbReference type="EMBL" id="QCD89275.1"/>
    </source>
</evidence>
<gene>
    <name evidence="2" type="ORF">DEO72_LG4g219</name>
</gene>
<dbReference type="Proteomes" id="UP000501690">
    <property type="component" value="Linkage Group LG4"/>
</dbReference>
<proteinExistence type="predicted"/>
<protein>
    <submittedName>
        <fullName evidence="2">Uncharacterized protein</fullName>
    </submittedName>
</protein>
<dbReference type="AlphaFoldDB" id="A0A4D6LLT6"/>
<evidence type="ECO:0000256" key="1">
    <source>
        <dbReference type="SAM" id="Phobius"/>
    </source>
</evidence>
<keyword evidence="1" id="KW-1133">Transmembrane helix</keyword>
<accession>A0A4D6LLT6</accession>